<dbReference type="GO" id="GO:0031297">
    <property type="term" value="P:replication fork processing"/>
    <property type="evidence" value="ECO:0007669"/>
    <property type="project" value="UniProtKB-UniRule"/>
</dbReference>
<dbReference type="GO" id="GO:0043111">
    <property type="term" value="P:replication fork arrest"/>
    <property type="evidence" value="ECO:0007669"/>
    <property type="project" value="TreeGrafter"/>
</dbReference>
<reference evidence="10" key="1">
    <citation type="submission" date="2020-04" db="EMBL/GenBank/DDBJ databases">
        <title>Draft genome resource of the tomato pathogen Pseudocercospora fuligena.</title>
        <authorList>
            <person name="Zaccaron A."/>
        </authorList>
    </citation>
    <scope>NUCLEOTIDE SEQUENCE</scope>
    <source>
        <strain evidence="10">PF001</strain>
    </source>
</reference>
<feature type="region of interest" description="Disordered" evidence="8">
    <location>
        <begin position="145"/>
        <end position="329"/>
    </location>
</feature>
<evidence type="ECO:0000256" key="1">
    <source>
        <dbReference type="ARBA" id="ARBA00004123"/>
    </source>
</evidence>
<comment type="function">
    <text evidence="7">Plays an important role in the control of DNA replication and the maintenance of replication fork stability.</text>
</comment>
<feature type="region of interest" description="Disordered" evidence="8">
    <location>
        <begin position="36"/>
        <end position="65"/>
    </location>
</feature>
<dbReference type="GO" id="GO:0000076">
    <property type="term" value="P:DNA replication checkpoint signaling"/>
    <property type="evidence" value="ECO:0007669"/>
    <property type="project" value="UniProtKB-UniRule"/>
</dbReference>
<dbReference type="OrthoDB" id="437078at2759"/>
<keyword evidence="6 7" id="KW-0131">Cell cycle</keyword>
<evidence type="ECO:0000256" key="7">
    <source>
        <dbReference type="RuleBase" id="RU366049"/>
    </source>
</evidence>
<evidence type="ECO:0000256" key="5">
    <source>
        <dbReference type="ARBA" id="ARBA00023242"/>
    </source>
</evidence>
<evidence type="ECO:0000256" key="6">
    <source>
        <dbReference type="ARBA" id="ARBA00023306"/>
    </source>
</evidence>
<evidence type="ECO:0000256" key="3">
    <source>
        <dbReference type="ARBA" id="ARBA00022763"/>
    </source>
</evidence>
<dbReference type="InterPro" id="IPR012923">
    <property type="entry name" value="Csm3"/>
</dbReference>
<comment type="similarity">
    <text evidence="2 7">Belongs to the CSM3 family.</text>
</comment>
<dbReference type="GO" id="GO:0031298">
    <property type="term" value="C:replication fork protection complex"/>
    <property type="evidence" value="ECO:0007669"/>
    <property type="project" value="TreeGrafter"/>
</dbReference>
<feature type="domain" description="Chromosome segregation in meiosis protein 3" evidence="9">
    <location>
        <begin position="69"/>
        <end position="151"/>
    </location>
</feature>
<feature type="compositionally biased region" description="Polar residues" evidence="8">
    <location>
        <begin position="176"/>
        <end position="189"/>
    </location>
</feature>
<feature type="compositionally biased region" description="Acidic residues" evidence="8">
    <location>
        <begin position="241"/>
        <end position="250"/>
    </location>
</feature>
<evidence type="ECO:0000256" key="2">
    <source>
        <dbReference type="ARBA" id="ARBA00006075"/>
    </source>
</evidence>
<accession>A0A8H6RBB7</accession>
<evidence type="ECO:0000259" key="9">
    <source>
        <dbReference type="Pfam" id="PF07962"/>
    </source>
</evidence>
<keyword evidence="3 7" id="KW-0227">DNA damage</keyword>
<dbReference type="EMBL" id="JABCIY010000219">
    <property type="protein sequence ID" value="KAF7187804.1"/>
    <property type="molecule type" value="Genomic_DNA"/>
</dbReference>
<dbReference type="GO" id="GO:0003677">
    <property type="term" value="F:DNA binding"/>
    <property type="evidence" value="ECO:0007669"/>
    <property type="project" value="TreeGrafter"/>
</dbReference>
<evidence type="ECO:0000256" key="8">
    <source>
        <dbReference type="SAM" id="MobiDB-lite"/>
    </source>
</evidence>
<dbReference type="PANTHER" id="PTHR13220:SF11">
    <property type="entry name" value="TIMELESS-INTERACTING PROTEIN"/>
    <property type="match status" value="1"/>
</dbReference>
<dbReference type="Proteomes" id="UP000660729">
    <property type="component" value="Unassembled WGS sequence"/>
</dbReference>
<name>A0A8H6RBB7_9PEZI</name>
<evidence type="ECO:0000313" key="11">
    <source>
        <dbReference type="Proteomes" id="UP000660729"/>
    </source>
</evidence>
<keyword evidence="11" id="KW-1185">Reference proteome</keyword>
<organism evidence="10 11">
    <name type="scientific">Pseudocercospora fuligena</name>
    <dbReference type="NCBI Taxonomy" id="685502"/>
    <lineage>
        <taxon>Eukaryota</taxon>
        <taxon>Fungi</taxon>
        <taxon>Dikarya</taxon>
        <taxon>Ascomycota</taxon>
        <taxon>Pezizomycotina</taxon>
        <taxon>Dothideomycetes</taxon>
        <taxon>Dothideomycetidae</taxon>
        <taxon>Mycosphaerellales</taxon>
        <taxon>Mycosphaerellaceae</taxon>
        <taxon>Pseudocercospora</taxon>
    </lineage>
</organism>
<evidence type="ECO:0000313" key="10">
    <source>
        <dbReference type="EMBL" id="KAF7187804.1"/>
    </source>
</evidence>
<sequence>MPSAVSPNPRAGAAQPDELDRLLDYDAAVEDFLNDIPVRGNEQNAATEEQPRDEDQEVQVKKKRQPIPKLDENRLLSEAGIPKLRKITKSRLKFRGKGHEFSDISRLLNTYQLWLDDLYPRAKFRDALTMVEKVGHSKRMQVTRRAWLDGTKPNRRLSPEPEPEQDLDFDVMMSGANGNANDSERQNSMPGEDAAGENATEQASRGKHDGDAPDDDELDALLAESGPASAPAATQRKAGPFEDDSDDELDALLSENHPVQPGAENAKTASISKASAFEAGPDEDELDALMNEQGPTHAPDAAASAAGSTRPQTLDDFADDEEAMASMGW</sequence>
<dbReference type="GO" id="GO:0006974">
    <property type="term" value="P:DNA damage response"/>
    <property type="evidence" value="ECO:0007669"/>
    <property type="project" value="UniProtKB-KW"/>
</dbReference>
<comment type="subcellular location">
    <subcellularLocation>
        <location evidence="1 7">Nucleus</location>
    </subcellularLocation>
</comment>
<keyword evidence="5 7" id="KW-0539">Nucleus</keyword>
<dbReference type="PANTHER" id="PTHR13220">
    <property type="entry name" value="TIMELESS INTERACTING-RELATED"/>
    <property type="match status" value="1"/>
</dbReference>
<evidence type="ECO:0000256" key="4">
    <source>
        <dbReference type="ARBA" id="ARBA00022880"/>
    </source>
</evidence>
<proteinExistence type="inferred from homology"/>
<dbReference type="InterPro" id="IPR040038">
    <property type="entry name" value="TIPIN/Csm3/Swi3"/>
</dbReference>
<dbReference type="Pfam" id="PF07962">
    <property type="entry name" value="Swi3"/>
    <property type="match status" value="1"/>
</dbReference>
<gene>
    <name evidence="10" type="ORF">HII31_10704</name>
</gene>
<protein>
    <recommendedName>
        <fullName evidence="7">Chromosome segregation in meiosis protein</fullName>
    </recommendedName>
</protein>
<dbReference type="AlphaFoldDB" id="A0A8H6RBB7"/>
<comment type="caution">
    <text evidence="10">The sequence shown here is derived from an EMBL/GenBank/DDBJ whole genome shotgun (WGS) entry which is preliminary data.</text>
</comment>
<keyword evidence="4" id="KW-0236">DNA replication inhibitor</keyword>